<dbReference type="EMBL" id="JAIWYP010000012">
    <property type="protein sequence ID" value="KAH3727461.1"/>
    <property type="molecule type" value="Genomic_DNA"/>
</dbReference>
<keyword evidence="2" id="KW-1185">Reference proteome</keyword>
<comment type="caution">
    <text evidence="1">The sequence shown here is derived from an EMBL/GenBank/DDBJ whole genome shotgun (WGS) entry which is preliminary data.</text>
</comment>
<reference evidence="1" key="1">
    <citation type="journal article" date="2019" name="bioRxiv">
        <title>The Genome of the Zebra Mussel, Dreissena polymorpha: A Resource for Invasive Species Research.</title>
        <authorList>
            <person name="McCartney M.A."/>
            <person name="Auch B."/>
            <person name="Kono T."/>
            <person name="Mallez S."/>
            <person name="Zhang Y."/>
            <person name="Obille A."/>
            <person name="Becker A."/>
            <person name="Abrahante J.E."/>
            <person name="Garbe J."/>
            <person name="Badalamenti J.P."/>
            <person name="Herman A."/>
            <person name="Mangelson H."/>
            <person name="Liachko I."/>
            <person name="Sullivan S."/>
            <person name="Sone E.D."/>
            <person name="Koren S."/>
            <person name="Silverstein K.A.T."/>
            <person name="Beckman K.B."/>
            <person name="Gohl D.M."/>
        </authorList>
    </citation>
    <scope>NUCLEOTIDE SEQUENCE</scope>
    <source>
        <strain evidence="1">Duluth1</strain>
        <tissue evidence="1">Whole animal</tissue>
    </source>
</reference>
<sequence length="79" mass="9101">MCESVLVNLPSSRTLYDYSHFLKSELGFQADVLQLAKKEAEKTGLYDAEWRKNVGLLFDEINIREDLGYDKHIGKHLSL</sequence>
<organism evidence="1 2">
    <name type="scientific">Dreissena polymorpha</name>
    <name type="common">Zebra mussel</name>
    <name type="synonym">Mytilus polymorpha</name>
    <dbReference type="NCBI Taxonomy" id="45954"/>
    <lineage>
        <taxon>Eukaryota</taxon>
        <taxon>Metazoa</taxon>
        <taxon>Spiralia</taxon>
        <taxon>Lophotrochozoa</taxon>
        <taxon>Mollusca</taxon>
        <taxon>Bivalvia</taxon>
        <taxon>Autobranchia</taxon>
        <taxon>Heteroconchia</taxon>
        <taxon>Euheterodonta</taxon>
        <taxon>Imparidentia</taxon>
        <taxon>Neoheterodontei</taxon>
        <taxon>Myida</taxon>
        <taxon>Dreissenoidea</taxon>
        <taxon>Dreissenidae</taxon>
        <taxon>Dreissena</taxon>
    </lineage>
</organism>
<dbReference type="AlphaFoldDB" id="A0A9D4CNP4"/>
<gene>
    <name evidence="1" type="ORF">DPMN_053397</name>
</gene>
<name>A0A9D4CNP4_DREPO</name>
<protein>
    <submittedName>
        <fullName evidence="1">Uncharacterized protein</fullName>
    </submittedName>
</protein>
<reference evidence="1" key="2">
    <citation type="submission" date="2020-11" db="EMBL/GenBank/DDBJ databases">
        <authorList>
            <person name="McCartney M.A."/>
            <person name="Auch B."/>
            <person name="Kono T."/>
            <person name="Mallez S."/>
            <person name="Becker A."/>
            <person name="Gohl D.M."/>
            <person name="Silverstein K.A.T."/>
            <person name="Koren S."/>
            <person name="Bechman K.B."/>
            <person name="Herman A."/>
            <person name="Abrahante J.E."/>
            <person name="Garbe J."/>
        </authorList>
    </citation>
    <scope>NUCLEOTIDE SEQUENCE</scope>
    <source>
        <strain evidence="1">Duluth1</strain>
        <tissue evidence="1">Whole animal</tissue>
    </source>
</reference>
<evidence type="ECO:0000313" key="2">
    <source>
        <dbReference type="Proteomes" id="UP000828390"/>
    </source>
</evidence>
<accession>A0A9D4CNP4</accession>
<evidence type="ECO:0000313" key="1">
    <source>
        <dbReference type="EMBL" id="KAH3727461.1"/>
    </source>
</evidence>
<proteinExistence type="predicted"/>
<dbReference type="Proteomes" id="UP000828390">
    <property type="component" value="Unassembled WGS sequence"/>
</dbReference>